<accession>A0A4U3LWQ7</accession>
<evidence type="ECO:0000313" key="2">
    <source>
        <dbReference type="Proteomes" id="UP000308705"/>
    </source>
</evidence>
<dbReference type="AlphaFoldDB" id="A0A4U3LWQ7"/>
<evidence type="ECO:0000313" key="1">
    <source>
        <dbReference type="EMBL" id="TKK80645.1"/>
    </source>
</evidence>
<keyword evidence="2" id="KW-1185">Reference proteome</keyword>
<protein>
    <submittedName>
        <fullName evidence="1">Uncharacterized protein</fullName>
    </submittedName>
</protein>
<sequence length="181" mass="19180">MAAGTGLAALTAPLVTPAPARAAQHLWRWCFQCSGLWFSGNGGNGYCPLGTGLFGWEHPHRSAGSGDYVLRFVDEPGAGQASWVWCRLCSGLWSSSADPSHRRCPTGSLPGGRHDFVNSGHYKLEALPDMTNGPGGQAQWFMCRKCAALFFAGNGPQGVCPAGGSHEHQAGVGFEHVLRQV</sequence>
<proteinExistence type="predicted"/>
<comment type="caution">
    <text evidence="1">The sequence shown here is derived from an EMBL/GenBank/DDBJ whole genome shotgun (WGS) entry which is preliminary data.</text>
</comment>
<dbReference type="Proteomes" id="UP000308705">
    <property type="component" value="Unassembled WGS sequence"/>
</dbReference>
<dbReference type="RefSeq" id="WP_170991270.1">
    <property type="nucleotide sequence ID" value="NZ_SZQA01000058.1"/>
</dbReference>
<dbReference type="EMBL" id="SZQA01000058">
    <property type="protein sequence ID" value="TKK80645.1"/>
    <property type="molecule type" value="Genomic_DNA"/>
</dbReference>
<name>A0A4U3LWQ7_9ACTN</name>
<reference evidence="1 2" key="1">
    <citation type="submission" date="2019-04" db="EMBL/GenBank/DDBJ databases">
        <title>Herbidospora sp. NEAU-GS14.nov., a novel actinomycete isolated from soil.</title>
        <authorList>
            <person name="Han L."/>
        </authorList>
    </citation>
    <scope>NUCLEOTIDE SEQUENCE [LARGE SCALE GENOMIC DNA]</scope>
    <source>
        <strain evidence="1 2">NEAU-GS14</strain>
    </source>
</reference>
<organism evidence="1 2">
    <name type="scientific">Herbidospora galbida</name>
    <dbReference type="NCBI Taxonomy" id="2575442"/>
    <lineage>
        <taxon>Bacteria</taxon>
        <taxon>Bacillati</taxon>
        <taxon>Actinomycetota</taxon>
        <taxon>Actinomycetes</taxon>
        <taxon>Streptosporangiales</taxon>
        <taxon>Streptosporangiaceae</taxon>
        <taxon>Herbidospora</taxon>
    </lineage>
</organism>
<gene>
    <name evidence="1" type="ORF">FDA94_35950</name>
</gene>